<dbReference type="Pfam" id="PF11010">
    <property type="entry name" value="DUF2848"/>
    <property type="match status" value="1"/>
</dbReference>
<sequence>MQFCVETKSGEYPIDINPSRVFVIGYSGSNMEKIMEHIKELEEKLGVEPPAKIPTIFEVSKEIVTSNSDLYFVGEKTSGECEYVILKKDGKFYIGLGSDHTDRDLESVSITKAKQVSLKPIAKRIWEYDEIKDHIKEIELNSKYDGKYYQKGTLADILSLEEIIKELSDRVGELQDCIIFSGTVPLVDDYVYGEKFYLELIDNVLGRKITTEYSVNIIPEVAR</sequence>
<organism evidence="1 2">
    <name type="scientific">Peptoniphilus indolicus</name>
    <dbReference type="NCBI Taxonomy" id="33030"/>
    <lineage>
        <taxon>Bacteria</taxon>
        <taxon>Bacillati</taxon>
        <taxon>Bacillota</taxon>
        <taxon>Tissierellia</taxon>
        <taxon>Tissierellales</taxon>
        <taxon>Peptoniphilaceae</taxon>
        <taxon>Peptoniphilus</taxon>
    </lineage>
</organism>
<dbReference type="EMBL" id="UGTH01000001">
    <property type="protein sequence ID" value="SUB75139.1"/>
    <property type="molecule type" value="Genomic_DNA"/>
</dbReference>
<dbReference type="InterPro" id="IPR036663">
    <property type="entry name" value="Fumarylacetoacetase_C_sf"/>
</dbReference>
<accession>A0A379DBA7</accession>
<dbReference type="RefSeq" id="WP_004820471.1">
    <property type="nucleotide sequence ID" value="NZ_UGTH01000001.1"/>
</dbReference>
<dbReference type="InterPro" id="IPR021269">
    <property type="entry name" value="DUF2848"/>
</dbReference>
<dbReference type="AlphaFoldDB" id="A0A379DBA7"/>
<evidence type="ECO:0000313" key="1">
    <source>
        <dbReference type="EMBL" id="SUB75139.1"/>
    </source>
</evidence>
<name>A0A379DBA7_9FIRM</name>
<evidence type="ECO:0000313" key="2">
    <source>
        <dbReference type="Proteomes" id="UP000254777"/>
    </source>
</evidence>
<proteinExistence type="predicted"/>
<reference evidence="1 2" key="1">
    <citation type="submission" date="2018-06" db="EMBL/GenBank/DDBJ databases">
        <authorList>
            <consortium name="Pathogen Informatics"/>
            <person name="Doyle S."/>
        </authorList>
    </citation>
    <scope>NUCLEOTIDE SEQUENCE [LARGE SCALE GENOMIC DNA]</scope>
    <source>
        <strain evidence="1 2">NCTC11088</strain>
    </source>
</reference>
<gene>
    <name evidence="1" type="ORF">NCTC11088_00925</name>
</gene>
<protein>
    <submittedName>
        <fullName evidence="1">Protein of uncharacterized function (DUF2848)</fullName>
    </submittedName>
</protein>
<dbReference type="Proteomes" id="UP000254777">
    <property type="component" value="Unassembled WGS sequence"/>
</dbReference>
<dbReference type="SUPFAM" id="SSF56529">
    <property type="entry name" value="FAH"/>
    <property type="match status" value="1"/>
</dbReference>
<dbReference type="GO" id="GO:0003824">
    <property type="term" value="F:catalytic activity"/>
    <property type="evidence" value="ECO:0007669"/>
    <property type="project" value="InterPro"/>
</dbReference>